<dbReference type="RefSeq" id="WP_009733169.1">
    <property type="nucleotide sequence ID" value="NZ_ALJD01000009.1"/>
</dbReference>
<dbReference type="Pfam" id="PF02872">
    <property type="entry name" value="5_nucleotid_C"/>
    <property type="match status" value="1"/>
</dbReference>
<dbReference type="CDD" id="cd00845">
    <property type="entry name" value="MPP_UshA_N_like"/>
    <property type="match status" value="1"/>
</dbReference>
<evidence type="ECO:0000259" key="2">
    <source>
        <dbReference type="Pfam" id="PF00149"/>
    </source>
</evidence>
<dbReference type="InterPro" id="IPR004843">
    <property type="entry name" value="Calcineurin-like_PHP"/>
</dbReference>
<dbReference type="GO" id="GO:0009166">
    <property type="term" value="P:nucleotide catabolic process"/>
    <property type="evidence" value="ECO:0007669"/>
    <property type="project" value="InterPro"/>
</dbReference>
<dbReference type="eggNOG" id="arCOG02832">
    <property type="taxonomic scope" value="Archaea"/>
</dbReference>
<gene>
    <name evidence="4" type="ORF">HSB1_37800</name>
</gene>
<dbReference type="SUPFAM" id="SSF56300">
    <property type="entry name" value="Metallo-dependent phosphatases"/>
    <property type="match status" value="1"/>
</dbReference>
<comment type="caution">
    <text evidence="4">The sequence shown here is derived from an EMBL/GenBank/DDBJ whole genome shotgun (WGS) entry which is preliminary data.</text>
</comment>
<dbReference type="InterPro" id="IPR008334">
    <property type="entry name" value="5'-Nucleotdase_C"/>
</dbReference>
<dbReference type="InterPro" id="IPR006179">
    <property type="entry name" value="5_nucleotidase/apyrase"/>
</dbReference>
<dbReference type="Proteomes" id="UP000007813">
    <property type="component" value="Unassembled WGS sequence"/>
</dbReference>
<evidence type="ECO:0000313" key="5">
    <source>
        <dbReference type="Proteomes" id="UP000007813"/>
    </source>
</evidence>
<dbReference type="SUPFAM" id="SSF55816">
    <property type="entry name" value="5'-nucleotidase (syn. UDP-sugar hydrolase), C-terminal domain"/>
    <property type="match status" value="1"/>
</dbReference>
<dbReference type="PANTHER" id="PTHR11575:SF24">
    <property type="entry name" value="5'-NUCLEOTIDASE"/>
    <property type="match status" value="1"/>
</dbReference>
<dbReference type="InterPro" id="IPR029052">
    <property type="entry name" value="Metallo-depent_PP-like"/>
</dbReference>
<dbReference type="PATRIC" id="fig|1210908.3.peg.3592"/>
<protein>
    <submittedName>
        <fullName evidence="4">5'-nucleotidase 2</fullName>
    </submittedName>
</protein>
<organism evidence="4 5">
    <name type="scientific">Halogranum salarium B-1</name>
    <dbReference type="NCBI Taxonomy" id="1210908"/>
    <lineage>
        <taxon>Archaea</taxon>
        <taxon>Methanobacteriati</taxon>
        <taxon>Methanobacteriota</taxon>
        <taxon>Stenosarchaea group</taxon>
        <taxon>Halobacteria</taxon>
        <taxon>Halobacteriales</taxon>
        <taxon>Haloferacaceae</taxon>
    </lineage>
</organism>
<dbReference type="PANTHER" id="PTHR11575">
    <property type="entry name" value="5'-NUCLEOTIDASE-RELATED"/>
    <property type="match status" value="1"/>
</dbReference>
<dbReference type="OrthoDB" id="21342at2157"/>
<dbReference type="Pfam" id="PF00149">
    <property type="entry name" value="Metallophos"/>
    <property type="match status" value="1"/>
</dbReference>
<dbReference type="AlphaFoldDB" id="J2ZZA4"/>
<evidence type="ECO:0000313" key="4">
    <source>
        <dbReference type="EMBL" id="EJN58363.1"/>
    </source>
</evidence>
<dbReference type="GO" id="GO:0016787">
    <property type="term" value="F:hydrolase activity"/>
    <property type="evidence" value="ECO:0007669"/>
    <property type="project" value="InterPro"/>
</dbReference>
<proteinExistence type="predicted"/>
<feature type="domain" description="Calcineurin-like phosphoesterase" evidence="2">
    <location>
        <begin position="3"/>
        <end position="199"/>
    </location>
</feature>
<dbReference type="Gene3D" id="3.60.21.10">
    <property type="match status" value="1"/>
</dbReference>
<feature type="domain" description="5'-Nucleotidase C-terminal" evidence="3">
    <location>
        <begin position="262"/>
        <end position="405"/>
    </location>
</feature>
<evidence type="ECO:0000259" key="3">
    <source>
        <dbReference type="Pfam" id="PF02872"/>
    </source>
</evidence>
<dbReference type="EMBL" id="ALJD01000009">
    <property type="protein sequence ID" value="EJN58363.1"/>
    <property type="molecule type" value="Genomic_DNA"/>
</dbReference>
<sequence>MSLRLLHYSDIENAYDDAARIGRLAGVIESRRDDRTLVVGTGDNTAPGVLALETEGRHALEFFDAVSPAAETFGNHDFDFGPANTRDIVADSPQPWLSANVYEPDGERRFADVSASLVVERGDTRVGVFGLTDPKTPSMCPAAGDLVFADPIEAASETVADLRSRGVDHVVVLSHLGDGDDELARAVDVDAILGGHLHSERCDFVDGTLLTRPGANGGVLWEVELGEEAATATRHDVTEAPVDDSVAGRLRARMDATGLSDVVAHVSTPVMRNREHRYDGECRIGNLVADAYRFVTDADVAFTNTGGLRDGPPLSGDVTVADLVGLSPFAGILQTAEVSGGDLRALVECAATPPERLAHKRWFGHVSGLEVVWDREAMELVELTHRGEPVDTEATYTLATNGFVVDTEQFPAPTPDDVVADHGVQYDAIVAYARQCGLDVELDGRLRDV</sequence>
<evidence type="ECO:0000256" key="1">
    <source>
        <dbReference type="ARBA" id="ARBA00022729"/>
    </source>
</evidence>
<dbReference type="PRINTS" id="PR01607">
    <property type="entry name" value="APYRASEFAMLY"/>
</dbReference>
<reference evidence="4 5" key="1">
    <citation type="journal article" date="2012" name="J. Bacteriol.">
        <title>Draft Genome Sequence of the Extremely Halophilic Archaeon Halogranum salarium B-1T.</title>
        <authorList>
            <person name="Kim K.K."/>
            <person name="Lee K.C."/>
            <person name="Lee J.S."/>
        </authorList>
    </citation>
    <scope>NUCLEOTIDE SEQUENCE [LARGE SCALE GENOMIC DNA]</scope>
    <source>
        <strain evidence="4 5">B-1</strain>
    </source>
</reference>
<accession>J2ZZA4</accession>
<keyword evidence="1" id="KW-0732">Signal</keyword>
<dbReference type="InterPro" id="IPR036907">
    <property type="entry name" value="5'-Nucleotdase_C_sf"/>
</dbReference>
<dbReference type="Gene3D" id="3.90.780.10">
    <property type="entry name" value="5'-Nucleotidase, C-terminal domain"/>
    <property type="match status" value="1"/>
</dbReference>
<name>J2ZZA4_9EURY</name>